<dbReference type="Proteomes" id="UP000077164">
    <property type="component" value="Unassembled WGS sequence"/>
</dbReference>
<gene>
    <name evidence="1" type="ORF">FBFR_13600</name>
</gene>
<dbReference type="AlphaFoldDB" id="A0A162NYN0"/>
<accession>A0A162NYN0</accession>
<keyword evidence="2" id="KW-1185">Reference proteome</keyword>
<protein>
    <submittedName>
        <fullName evidence="1">Uncharacterized protein</fullName>
    </submittedName>
</protein>
<organism evidence="1 2">
    <name type="scientific">Flavobacterium fryxellicola</name>
    <dbReference type="NCBI Taxonomy" id="249352"/>
    <lineage>
        <taxon>Bacteria</taxon>
        <taxon>Pseudomonadati</taxon>
        <taxon>Bacteroidota</taxon>
        <taxon>Flavobacteriia</taxon>
        <taxon>Flavobacteriales</taxon>
        <taxon>Flavobacteriaceae</taxon>
        <taxon>Flavobacterium</taxon>
    </lineage>
</organism>
<evidence type="ECO:0000313" key="2">
    <source>
        <dbReference type="Proteomes" id="UP000077164"/>
    </source>
</evidence>
<proteinExistence type="predicted"/>
<name>A0A162NYN0_9FLAO</name>
<reference evidence="1 2" key="1">
    <citation type="submission" date="2016-03" db="EMBL/GenBank/DDBJ databases">
        <title>Draft genome sequence of Flavobacterium fryxellicola DSM 16209.</title>
        <authorList>
            <person name="Shin S.-K."/>
            <person name="Yi H."/>
        </authorList>
    </citation>
    <scope>NUCLEOTIDE SEQUENCE [LARGE SCALE GENOMIC DNA]</scope>
    <source>
        <strain evidence="1 2">DSM 16209</strain>
    </source>
</reference>
<evidence type="ECO:0000313" key="1">
    <source>
        <dbReference type="EMBL" id="OAB25950.1"/>
    </source>
</evidence>
<dbReference type="EMBL" id="LVJE01000038">
    <property type="protein sequence ID" value="OAB25950.1"/>
    <property type="molecule type" value="Genomic_DNA"/>
</dbReference>
<comment type="caution">
    <text evidence="1">The sequence shown here is derived from an EMBL/GenBank/DDBJ whole genome shotgun (WGS) entry which is preliminary data.</text>
</comment>
<sequence length="76" mass="8822">MTLFFFLKKSHLTKKKYLKTRGLVCSPDERGKPFEIELLIFPDHKERPAEAPLCSGKSNCMKKLETASRKQLPKQK</sequence>